<evidence type="ECO:0000256" key="1">
    <source>
        <dbReference type="SAM" id="Phobius"/>
    </source>
</evidence>
<keyword evidence="1" id="KW-0472">Membrane</keyword>
<name>A0A6B3N9C9_9CYAN</name>
<dbReference type="EMBL" id="JAAHFQ010000105">
    <property type="protein sequence ID" value="NER27495.1"/>
    <property type="molecule type" value="Genomic_DNA"/>
</dbReference>
<dbReference type="AlphaFoldDB" id="A0A6B3N9C9"/>
<evidence type="ECO:0000313" key="2">
    <source>
        <dbReference type="EMBL" id="NER27495.1"/>
    </source>
</evidence>
<reference evidence="2" key="1">
    <citation type="submission" date="2019-11" db="EMBL/GenBank/DDBJ databases">
        <title>Genomic insights into an expanded diversity of filamentous marine cyanobacteria reveals the extraordinary biosynthetic potential of Moorea and Okeania.</title>
        <authorList>
            <person name="Ferreira Leao T."/>
            <person name="Wang M."/>
            <person name="Moss N."/>
            <person name="Da Silva R."/>
            <person name="Sanders J."/>
            <person name="Nurk S."/>
            <person name="Gurevich A."/>
            <person name="Humphrey G."/>
            <person name="Reher R."/>
            <person name="Zhu Q."/>
            <person name="Belda-Ferre P."/>
            <person name="Glukhov E."/>
            <person name="Rex R."/>
            <person name="Dorrestein P.C."/>
            <person name="Knight R."/>
            <person name="Pevzner P."/>
            <person name="Gerwick W.H."/>
            <person name="Gerwick L."/>
        </authorList>
    </citation>
    <scope>NUCLEOTIDE SEQUENCE</scope>
    <source>
        <strain evidence="2">SIO1C4</strain>
    </source>
</reference>
<keyword evidence="1" id="KW-1133">Transmembrane helix</keyword>
<accession>A0A6B3N9C9</accession>
<comment type="caution">
    <text evidence="2">The sequence shown here is derived from an EMBL/GenBank/DDBJ whole genome shotgun (WGS) entry which is preliminary data.</text>
</comment>
<sequence length="148" mass="16943">MKFDPYSKRRQPGKFQNRASSRRKAQKVVLLIYLSVVFSISIGGILLLSNAQNVTIGGVPVPILFSFWQDKTARNAYFNGHGKKLHDRLGQMGIEERMKDYYRTQISDEAQLDQHIHQILYNRTGYVGEAYKVNSRGVLVLKNPENSL</sequence>
<feature type="transmembrane region" description="Helical" evidence="1">
    <location>
        <begin position="28"/>
        <end position="48"/>
    </location>
</feature>
<proteinExistence type="predicted"/>
<keyword evidence="1" id="KW-0812">Transmembrane</keyword>
<organism evidence="2">
    <name type="scientific">Symploca sp. SIO1C4</name>
    <dbReference type="NCBI Taxonomy" id="2607765"/>
    <lineage>
        <taxon>Bacteria</taxon>
        <taxon>Bacillati</taxon>
        <taxon>Cyanobacteriota</taxon>
        <taxon>Cyanophyceae</taxon>
        <taxon>Coleofasciculales</taxon>
        <taxon>Coleofasciculaceae</taxon>
        <taxon>Symploca</taxon>
    </lineage>
</organism>
<gene>
    <name evidence="2" type="ORF">F6J89_07640</name>
</gene>
<protein>
    <submittedName>
        <fullName evidence="2">Uncharacterized protein</fullName>
    </submittedName>
</protein>